<keyword evidence="2" id="KW-0812">Transmembrane</keyword>
<dbReference type="InterPro" id="IPR007275">
    <property type="entry name" value="YTH_domain"/>
</dbReference>
<dbReference type="InterPro" id="IPR045168">
    <property type="entry name" value="YTH_prot"/>
</dbReference>
<dbReference type="PROSITE" id="PS50882">
    <property type="entry name" value="YTH"/>
    <property type="match status" value="1"/>
</dbReference>
<dbReference type="PaxDb" id="8022-A0A060Y2F7"/>
<dbReference type="GO" id="GO:0003729">
    <property type="term" value="F:mRNA binding"/>
    <property type="evidence" value="ECO:0007669"/>
    <property type="project" value="UniProtKB-UniRule"/>
</dbReference>
<keyword evidence="1" id="KW-0694">RNA-binding</keyword>
<reference evidence="4" key="1">
    <citation type="journal article" date="2014" name="Nat. Commun.">
        <title>The rainbow trout genome provides novel insights into evolution after whole-genome duplication in vertebrates.</title>
        <authorList>
            <person name="Berthelot C."/>
            <person name="Brunet F."/>
            <person name="Chalopin D."/>
            <person name="Juanchich A."/>
            <person name="Bernard M."/>
            <person name="Noel B."/>
            <person name="Bento P."/>
            <person name="Da Silva C."/>
            <person name="Labadie K."/>
            <person name="Alberti A."/>
            <person name="Aury J.M."/>
            <person name="Louis A."/>
            <person name="Dehais P."/>
            <person name="Bardou P."/>
            <person name="Montfort J."/>
            <person name="Klopp C."/>
            <person name="Cabau C."/>
            <person name="Gaspin C."/>
            <person name="Thorgaard G.H."/>
            <person name="Boussaha M."/>
            <person name="Quillet E."/>
            <person name="Guyomard R."/>
            <person name="Galiana D."/>
            <person name="Bobe J."/>
            <person name="Volff J.N."/>
            <person name="Genet C."/>
            <person name="Wincker P."/>
            <person name="Jaillon O."/>
            <person name="Roest Crollius H."/>
            <person name="Guiguen Y."/>
        </authorList>
    </citation>
    <scope>NUCLEOTIDE SEQUENCE [LARGE SCALE GENOMIC DNA]</scope>
</reference>
<sequence>MCPPVCSVLNMICPPVCSVLNMVCPPVRAGFARLSSESHHGGSPIHWVLPAGMNAKMLGGVFKIDWICRRELPFTKTAHLSNSWNEHKPVKIGRDGQDIRAPSFICYRATRMLCCIYDVIGLLGCCAVSVIGLLDVELYL</sequence>
<feature type="transmembrane region" description="Helical" evidence="2">
    <location>
        <begin position="115"/>
        <end position="134"/>
    </location>
</feature>
<name>A0A060Y2F7_ONCMY</name>
<comment type="similarity">
    <text evidence="1">Belongs to the YTHDF family.</text>
</comment>
<keyword evidence="2" id="KW-0472">Membrane</keyword>
<dbReference type="GO" id="GO:1990247">
    <property type="term" value="F:N6-methyladenosine-containing RNA reader activity"/>
    <property type="evidence" value="ECO:0007669"/>
    <property type="project" value="UniProtKB-UniRule"/>
</dbReference>
<dbReference type="GO" id="GO:0000398">
    <property type="term" value="P:mRNA splicing, via spliceosome"/>
    <property type="evidence" value="ECO:0007669"/>
    <property type="project" value="TreeGrafter"/>
</dbReference>
<protein>
    <recommendedName>
        <fullName evidence="1">YTH domain-containing family protein</fullName>
    </recommendedName>
</protein>
<dbReference type="PANTHER" id="PTHR12357">
    <property type="entry name" value="YTH YT521-B HOMOLOGY DOMAIN-CONTAINING"/>
    <property type="match status" value="1"/>
</dbReference>
<comment type="function">
    <text evidence="1">Specifically recognizes and binds N6-methyladenosine (m6A)-containing RNAs, and regulates mRNA stability. M6A is a modification present at internal sites of mRNAs and some non-coding RNAs and plays a role in mRNA stability and processing.</text>
</comment>
<dbReference type="EMBL" id="FR906910">
    <property type="protein sequence ID" value="CDQ85687.1"/>
    <property type="molecule type" value="Genomic_DNA"/>
</dbReference>
<dbReference type="STRING" id="8022.A0A060Y2F7"/>
<dbReference type="Gene3D" id="3.10.590.10">
    <property type="entry name" value="ph1033 like domains"/>
    <property type="match status" value="1"/>
</dbReference>
<keyword evidence="2" id="KW-1133">Transmembrane helix</keyword>
<evidence type="ECO:0000256" key="1">
    <source>
        <dbReference type="RuleBase" id="RU369095"/>
    </source>
</evidence>
<dbReference type="Pfam" id="PF04146">
    <property type="entry name" value="YTH"/>
    <property type="match status" value="1"/>
</dbReference>
<dbReference type="GO" id="GO:0005654">
    <property type="term" value="C:nucleoplasm"/>
    <property type="evidence" value="ECO:0007669"/>
    <property type="project" value="TreeGrafter"/>
</dbReference>
<dbReference type="GO" id="GO:0000381">
    <property type="term" value="P:regulation of alternative mRNA splicing, via spliceosome"/>
    <property type="evidence" value="ECO:0007669"/>
    <property type="project" value="TreeGrafter"/>
</dbReference>
<evidence type="ECO:0000256" key="2">
    <source>
        <dbReference type="SAM" id="Phobius"/>
    </source>
</evidence>
<evidence type="ECO:0000313" key="4">
    <source>
        <dbReference type="EMBL" id="CDQ85687.1"/>
    </source>
</evidence>
<accession>A0A060Y2F7</accession>
<proteinExistence type="inferred from homology"/>
<gene>
    <name evidence="4" type="ORF">GSONMT00040046001</name>
</gene>
<organism evidence="4 5">
    <name type="scientific">Oncorhynchus mykiss</name>
    <name type="common">Rainbow trout</name>
    <name type="synonym">Salmo gairdneri</name>
    <dbReference type="NCBI Taxonomy" id="8022"/>
    <lineage>
        <taxon>Eukaryota</taxon>
        <taxon>Metazoa</taxon>
        <taxon>Chordata</taxon>
        <taxon>Craniata</taxon>
        <taxon>Vertebrata</taxon>
        <taxon>Euteleostomi</taxon>
        <taxon>Actinopterygii</taxon>
        <taxon>Neopterygii</taxon>
        <taxon>Teleostei</taxon>
        <taxon>Protacanthopterygii</taxon>
        <taxon>Salmoniformes</taxon>
        <taxon>Salmonidae</taxon>
        <taxon>Salmoninae</taxon>
        <taxon>Oncorhynchus</taxon>
    </lineage>
</organism>
<feature type="domain" description="YTH" evidence="3">
    <location>
        <begin position="1"/>
        <end position="111"/>
    </location>
</feature>
<reference evidence="4" key="2">
    <citation type="submission" date="2014-03" db="EMBL/GenBank/DDBJ databases">
        <authorList>
            <person name="Genoscope - CEA"/>
        </authorList>
    </citation>
    <scope>NUCLEOTIDE SEQUENCE</scope>
</reference>
<dbReference type="PANTHER" id="PTHR12357:SF3">
    <property type="entry name" value="YTH DOMAIN-CONTAINING PROTEIN 1"/>
    <property type="match status" value="1"/>
</dbReference>
<dbReference type="AlphaFoldDB" id="A0A060Y2F7"/>
<evidence type="ECO:0000259" key="3">
    <source>
        <dbReference type="PROSITE" id="PS50882"/>
    </source>
</evidence>
<evidence type="ECO:0000313" key="5">
    <source>
        <dbReference type="Proteomes" id="UP000193380"/>
    </source>
</evidence>
<dbReference type="Proteomes" id="UP000193380">
    <property type="component" value="Unassembled WGS sequence"/>
</dbReference>
<dbReference type="CDD" id="cd21134">
    <property type="entry name" value="YTH"/>
    <property type="match status" value="1"/>
</dbReference>